<sequence length="82" mass="9123">MNIHWRHQRPATTTYEIVDQLHDRHAVGVTADRVAATVAGWLAELDVQSPLTEELAHATLRGDWPATHTICDQLSIDLMIAA</sequence>
<gene>
    <name evidence="1" type="ORF">TL10_00315</name>
</gene>
<comment type="caution">
    <text evidence="1">The sequence shown here is derived from an EMBL/GenBank/DDBJ whole genome shotgun (WGS) entry which is preliminary data.</text>
</comment>
<organism evidence="1 2">
    <name type="scientific">Mycolicibacterium llatzerense</name>
    <dbReference type="NCBI Taxonomy" id="280871"/>
    <lineage>
        <taxon>Bacteria</taxon>
        <taxon>Bacillati</taxon>
        <taxon>Actinomycetota</taxon>
        <taxon>Actinomycetes</taxon>
        <taxon>Mycobacteriales</taxon>
        <taxon>Mycobacteriaceae</taxon>
        <taxon>Mycolicibacterium</taxon>
    </lineage>
</organism>
<reference evidence="1 2" key="1">
    <citation type="submission" date="2015-01" db="EMBL/GenBank/DDBJ databases">
        <title>Genome sequence of Mycobacterium llatzerense and Mycobacterium immunogenum recovered from brain abscess.</title>
        <authorList>
            <person name="Greninger A.L."/>
            <person name="Langelier C."/>
            <person name="Cunningham G."/>
            <person name="Chiu C.Y."/>
            <person name="Miller S."/>
        </authorList>
    </citation>
    <scope>NUCLEOTIDE SEQUENCE [LARGE SCALE GENOMIC DNA]</scope>
    <source>
        <strain evidence="1 2">CLUC14</strain>
    </source>
</reference>
<evidence type="ECO:0000313" key="2">
    <source>
        <dbReference type="Proteomes" id="UP000032221"/>
    </source>
</evidence>
<keyword evidence="2" id="KW-1185">Reference proteome</keyword>
<dbReference type="OrthoDB" id="4736258at2"/>
<dbReference type="RefSeq" id="WP_043390624.1">
    <property type="nucleotide sequence ID" value="NZ_BAAARC010000011.1"/>
</dbReference>
<accession>A0A0D1K1D7</accession>
<protein>
    <submittedName>
        <fullName evidence="1">Uncharacterized protein</fullName>
    </submittedName>
</protein>
<dbReference type="Proteomes" id="UP000032221">
    <property type="component" value="Unassembled WGS sequence"/>
</dbReference>
<dbReference type="EMBL" id="JXST01000001">
    <property type="protein sequence ID" value="KIU18739.1"/>
    <property type="molecule type" value="Genomic_DNA"/>
</dbReference>
<proteinExistence type="predicted"/>
<dbReference type="STRING" id="280871.TL10_00315"/>
<name>A0A0D1K1D7_9MYCO</name>
<dbReference type="AlphaFoldDB" id="A0A0D1K1D7"/>
<evidence type="ECO:0000313" key="1">
    <source>
        <dbReference type="EMBL" id="KIU18739.1"/>
    </source>
</evidence>